<keyword evidence="9" id="KW-1185">Reference proteome</keyword>
<dbReference type="OrthoDB" id="5694214at2"/>
<keyword evidence="3" id="KW-0732">Signal</keyword>
<evidence type="ECO:0000313" key="9">
    <source>
        <dbReference type="Proteomes" id="UP000292424"/>
    </source>
</evidence>
<evidence type="ECO:0000259" key="7">
    <source>
        <dbReference type="Pfam" id="PF14322"/>
    </source>
</evidence>
<evidence type="ECO:0000313" key="8">
    <source>
        <dbReference type="EMBL" id="QES89495.1"/>
    </source>
</evidence>
<dbReference type="InterPro" id="IPR011990">
    <property type="entry name" value="TPR-like_helical_dom_sf"/>
</dbReference>
<comment type="similarity">
    <text evidence="2">Belongs to the SusD family.</text>
</comment>
<comment type="subcellular location">
    <subcellularLocation>
        <location evidence="1">Cell outer membrane</location>
    </subcellularLocation>
</comment>
<gene>
    <name evidence="8" type="ORF">E0W69_012770</name>
</gene>
<evidence type="ECO:0000256" key="3">
    <source>
        <dbReference type="ARBA" id="ARBA00022729"/>
    </source>
</evidence>
<reference evidence="8 9" key="1">
    <citation type="submission" date="2019-09" db="EMBL/GenBank/DDBJ databases">
        <title>Complete genome sequence of Arachidicoccus sp. B3-10 isolated from apple orchard soil.</title>
        <authorList>
            <person name="Kim H.S."/>
            <person name="Han K.-I."/>
            <person name="Suh M.K."/>
            <person name="Lee K.C."/>
            <person name="Eom M.K."/>
            <person name="Kim J.-S."/>
            <person name="Kang S.W."/>
            <person name="Sin Y."/>
            <person name="Lee J.-S."/>
        </authorList>
    </citation>
    <scope>NUCLEOTIDE SEQUENCE [LARGE SCALE GENOMIC DNA]</scope>
    <source>
        <strain evidence="8 9">B3-10</strain>
    </source>
</reference>
<dbReference type="InterPro" id="IPR012944">
    <property type="entry name" value="SusD_RagB_dom"/>
</dbReference>
<dbReference type="Proteomes" id="UP000292424">
    <property type="component" value="Chromosome"/>
</dbReference>
<name>A0A5P2G209_9BACT</name>
<feature type="domain" description="RagB/SusD" evidence="6">
    <location>
        <begin position="319"/>
        <end position="568"/>
    </location>
</feature>
<dbReference type="InterPro" id="IPR033985">
    <property type="entry name" value="SusD-like_N"/>
</dbReference>
<proteinExistence type="inferred from homology"/>
<dbReference type="SUPFAM" id="SSF48452">
    <property type="entry name" value="TPR-like"/>
    <property type="match status" value="1"/>
</dbReference>
<dbReference type="GO" id="GO:0009279">
    <property type="term" value="C:cell outer membrane"/>
    <property type="evidence" value="ECO:0007669"/>
    <property type="project" value="UniProtKB-SubCell"/>
</dbReference>
<accession>A0A5P2G209</accession>
<evidence type="ECO:0000256" key="4">
    <source>
        <dbReference type="ARBA" id="ARBA00023136"/>
    </source>
</evidence>
<evidence type="ECO:0000259" key="6">
    <source>
        <dbReference type="Pfam" id="PF07980"/>
    </source>
</evidence>
<sequence length="568" mass="64567">MEISSHEKLFIWNQPKLLIMQKLTINYLLFLLSGSLLVFSCNKQLDKTPESQLSDATFWKNPNDLKLACNALYSYLPGMESNGYDNRSDNAYGLAPNDISDGSRVVTGSNSDWSRSYAAIRIANNIIEKATNVTGNAAEINRYISEAKFFRAYFHFELTKRFGDVPLILRTFTDADTLMKAHRTNRNIVIDSALKDLTDAAPYLPTAQSLQNEDYGRISSGATIALKSVVALFEGSWAKYHEENTSYSNKYFDTVINASQQLISSGQYSLFNYSPKQDSSYFYLFQYAGDGATNSESIFVRLYGQNIFNSIASHRYTQNLDSGYTCATRSLMDAYLYKDGLPIGKTTYSTTQDSTMAEFTNRDPRLGMTVFNKDLWYISSDYQPTFSFTLTGYKTAKYFIPSDFGLNASYVDNIIIRYAEILLNYAEATYERNGSISDNVLNTTINLLRKRVNMPDLTNSFVSSNGLNMLDEIRRERRVEFALEGNHRYWDIIRWKIAENVLPLAVRGSKIFANEQSNIPSNPNLDENRYIIVQSAALRKFDPQKDYLTPLPTNDIGNDENLTQNLGW</sequence>
<keyword evidence="4" id="KW-0472">Membrane</keyword>
<protein>
    <submittedName>
        <fullName evidence="8">RagB/SusD family nutrient uptake outer membrane protein</fullName>
    </submittedName>
</protein>
<dbReference type="Gene3D" id="1.25.40.390">
    <property type="match status" value="1"/>
</dbReference>
<evidence type="ECO:0000256" key="1">
    <source>
        <dbReference type="ARBA" id="ARBA00004442"/>
    </source>
</evidence>
<feature type="domain" description="SusD-like N-terminal" evidence="7">
    <location>
        <begin position="109"/>
        <end position="226"/>
    </location>
</feature>
<organism evidence="8 9">
    <name type="scientific">Rhizosphaericola mali</name>
    <dbReference type="NCBI Taxonomy" id="2545455"/>
    <lineage>
        <taxon>Bacteria</taxon>
        <taxon>Pseudomonadati</taxon>
        <taxon>Bacteroidota</taxon>
        <taxon>Chitinophagia</taxon>
        <taxon>Chitinophagales</taxon>
        <taxon>Chitinophagaceae</taxon>
        <taxon>Rhizosphaericola</taxon>
    </lineage>
</organism>
<keyword evidence="5" id="KW-0998">Cell outer membrane</keyword>
<evidence type="ECO:0000256" key="5">
    <source>
        <dbReference type="ARBA" id="ARBA00023237"/>
    </source>
</evidence>
<evidence type="ECO:0000256" key="2">
    <source>
        <dbReference type="ARBA" id="ARBA00006275"/>
    </source>
</evidence>
<dbReference type="Pfam" id="PF07980">
    <property type="entry name" value="SusD_RagB"/>
    <property type="match status" value="1"/>
</dbReference>
<dbReference type="KEGG" id="arac:E0W69_012770"/>
<dbReference type="EMBL" id="CP044016">
    <property type="protein sequence ID" value="QES89495.1"/>
    <property type="molecule type" value="Genomic_DNA"/>
</dbReference>
<dbReference type="AlphaFoldDB" id="A0A5P2G209"/>
<dbReference type="Pfam" id="PF14322">
    <property type="entry name" value="SusD-like_3"/>
    <property type="match status" value="1"/>
</dbReference>